<dbReference type="InterPro" id="IPR009468">
    <property type="entry name" value="DUF1090"/>
</dbReference>
<keyword evidence="4" id="KW-1185">Reference proteome</keyword>
<dbReference type="RefSeq" id="WP_026110502.1">
    <property type="nucleotide sequence ID" value="NZ_CAUQAZ010000075.1"/>
</dbReference>
<dbReference type="STRING" id="1646377.BS640_02520"/>
<comment type="caution">
    <text evidence="3">The sequence shown here is derived from an EMBL/GenBank/DDBJ whole genome shotgun (WGS) entry which is preliminary data.</text>
</comment>
<dbReference type="Proteomes" id="UP000192536">
    <property type="component" value="Unassembled WGS sequence"/>
</dbReference>
<name>A0A1X0WK43_9GAMM</name>
<keyword evidence="2" id="KW-0732">Signal</keyword>
<feature type="signal peptide" evidence="2">
    <location>
        <begin position="1"/>
        <end position="22"/>
    </location>
</feature>
<sequence>MKTTLATLLALPAIALATSAYASTPPQTCATKQQEIKQQLEYAHQHNNKEQIAGLQKALTESQEHCTESGLQADKQQKIAEKQEKVNERTRELKKAQATGDKDKIAKQQKKLDESLHELNEVSTR</sequence>
<evidence type="ECO:0000313" key="3">
    <source>
        <dbReference type="EMBL" id="ORJ27135.1"/>
    </source>
</evidence>
<evidence type="ECO:0000256" key="2">
    <source>
        <dbReference type="SAM" id="SignalP"/>
    </source>
</evidence>
<gene>
    <name evidence="3" type="ORF">BS640_02520</name>
</gene>
<feature type="chain" id="PRO_5010865652" description="DUF1090 domain-containing protein" evidence="2">
    <location>
        <begin position="23"/>
        <end position="125"/>
    </location>
</feature>
<dbReference type="Pfam" id="PF06476">
    <property type="entry name" value="DUF1090"/>
    <property type="match status" value="1"/>
</dbReference>
<accession>A0A1X0WK43</accession>
<dbReference type="AlphaFoldDB" id="A0A1X0WK43"/>
<dbReference type="EMBL" id="MRWE01000003">
    <property type="protein sequence ID" value="ORJ27135.1"/>
    <property type="molecule type" value="Genomic_DNA"/>
</dbReference>
<evidence type="ECO:0000313" key="4">
    <source>
        <dbReference type="Proteomes" id="UP000192536"/>
    </source>
</evidence>
<feature type="region of interest" description="Disordered" evidence="1">
    <location>
        <begin position="65"/>
        <end position="125"/>
    </location>
</feature>
<reference evidence="3 4" key="1">
    <citation type="journal article" date="2017" name="Int. J. Syst. Evol. Microbiol.">
        <title>Rouxiella badensis sp. nov. and Rouxiella silvae sp. nov. isolated from peat bog soil in Germany and emendation of the genus description.</title>
        <authorList>
            <person name="Le Fleche-Mateos A."/>
            <person name="Kugler J.H."/>
            <person name="Hansen S.H."/>
            <person name="Syldatk C."/>
            <person name="Hausmann R."/>
            <person name="Lomprez F."/>
            <person name="Vandenbogaert M."/>
            <person name="Manuguerra J.C."/>
            <person name="Grimont P.A."/>
        </authorList>
    </citation>
    <scope>NUCLEOTIDE SEQUENCE [LARGE SCALE GENOMIC DNA]</scope>
    <source>
        <strain evidence="3 4">DSM 100043</strain>
    </source>
</reference>
<dbReference type="GeneID" id="93567715"/>
<evidence type="ECO:0008006" key="5">
    <source>
        <dbReference type="Google" id="ProtNLM"/>
    </source>
</evidence>
<evidence type="ECO:0000256" key="1">
    <source>
        <dbReference type="SAM" id="MobiDB-lite"/>
    </source>
</evidence>
<proteinExistence type="predicted"/>
<feature type="compositionally biased region" description="Basic and acidic residues" evidence="1">
    <location>
        <begin position="75"/>
        <end position="125"/>
    </location>
</feature>
<organism evidence="3 4">
    <name type="scientific">Rouxiella badensis</name>
    <dbReference type="NCBI Taxonomy" id="1646377"/>
    <lineage>
        <taxon>Bacteria</taxon>
        <taxon>Pseudomonadati</taxon>
        <taxon>Pseudomonadota</taxon>
        <taxon>Gammaproteobacteria</taxon>
        <taxon>Enterobacterales</taxon>
        <taxon>Yersiniaceae</taxon>
        <taxon>Rouxiella</taxon>
    </lineage>
</organism>
<protein>
    <recommendedName>
        <fullName evidence="5">DUF1090 domain-containing protein</fullName>
    </recommendedName>
</protein>